<keyword evidence="3" id="KW-1185">Reference proteome</keyword>
<reference evidence="2" key="1">
    <citation type="journal article" date="2020" name="bioRxiv">
        <title>Comparative genomics of Chlamydomonas.</title>
        <authorList>
            <person name="Craig R.J."/>
            <person name="Hasan A.R."/>
            <person name="Ness R.W."/>
            <person name="Keightley P.D."/>
        </authorList>
    </citation>
    <scope>NUCLEOTIDE SEQUENCE</scope>
    <source>
        <strain evidence="2">CCAP 11/70</strain>
    </source>
</reference>
<evidence type="ECO:0000313" key="2">
    <source>
        <dbReference type="EMBL" id="KAG2488969.1"/>
    </source>
</evidence>
<organism evidence="2 3">
    <name type="scientific">Edaphochlamys debaryana</name>
    <dbReference type="NCBI Taxonomy" id="47281"/>
    <lineage>
        <taxon>Eukaryota</taxon>
        <taxon>Viridiplantae</taxon>
        <taxon>Chlorophyta</taxon>
        <taxon>core chlorophytes</taxon>
        <taxon>Chlorophyceae</taxon>
        <taxon>CS clade</taxon>
        <taxon>Chlamydomonadales</taxon>
        <taxon>Chlamydomonadales incertae sedis</taxon>
        <taxon>Edaphochlamys</taxon>
    </lineage>
</organism>
<evidence type="ECO:0000256" key="1">
    <source>
        <dbReference type="SAM" id="MobiDB-lite"/>
    </source>
</evidence>
<gene>
    <name evidence="2" type="ORF">HYH03_012585</name>
</gene>
<name>A0A835XSJ9_9CHLO</name>
<proteinExistence type="predicted"/>
<sequence length="576" mass="60295">MAGAVSWIEGQLRAIPQRVATARNSINSGAQTACIAVHNCVISSDAAFHALSVCLPPFCSTCWLKDWGMVTKYCGPIFSGSFFTALSNALSAMAELSRFLERPDVQKKLTSLPPAMVSGDTLYTTCTVSCDLLTGTAVSIVQITGHILSLHAEQVDAAHIEALDNGDYEEDDDVPIGPRKLPAPIPQLAAALRDSKLLASLARAITASTGPNFLYLPGQTGHTRVATENAAALSDAGVVSQLPTHMEPLRFADALPLLHKASLTLEMVGGAPASRAHQQIDEALFHPDVAALRLAMLETLWEQAGVRPEDDTEGCGNSKAGAKKPAPPAAHMSESQQQMLWAHHGNIVLASLGLWQAARAEGPEKGRLPSPPGMPTGLWLAQLAARSAQAMSRLCRGQGLGGTYDACTRRQFMGQATFNTLLCVEEPEAWSVPEAAFWAEAGAWLLAAAVEGLEVALAGPGRSSKDPDQVVGAQDLAQAVAQALGALEDAAELLGDVWPRGGGPTGRDALRHRLQGVGLDASLDRTLALASAAAKRAEAPRASPGDVAVASFLGDAEEQAQAIREGLGLRGPGKGK</sequence>
<protein>
    <submittedName>
        <fullName evidence="2">Uncharacterized protein</fullName>
    </submittedName>
</protein>
<evidence type="ECO:0000313" key="3">
    <source>
        <dbReference type="Proteomes" id="UP000612055"/>
    </source>
</evidence>
<dbReference type="Proteomes" id="UP000612055">
    <property type="component" value="Unassembled WGS sequence"/>
</dbReference>
<comment type="caution">
    <text evidence="2">The sequence shown here is derived from an EMBL/GenBank/DDBJ whole genome shotgun (WGS) entry which is preliminary data.</text>
</comment>
<dbReference type="AlphaFoldDB" id="A0A835XSJ9"/>
<feature type="region of interest" description="Disordered" evidence="1">
    <location>
        <begin position="307"/>
        <end position="332"/>
    </location>
</feature>
<dbReference type="EMBL" id="JAEHOE010000078">
    <property type="protein sequence ID" value="KAG2488969.1"/>
    <property type="molecule type" value="Genomic_DNA"/>
</dbReference>
<accession>A0A835XSJ9</accession>